<dbReference type="Pfam" id="PF21820">
    <property type="entry name" value="DUF6886"/>
    <property type="match status" value="1"/>
</dbReference>
<gene>
    <name evidence="1" type="ORF">BRE01_64590</name>
</gene>
<dbReference type="EMBL" id="BJON01000034">
    <property type="protein sequence ID" value="GED72757.1"/>
    <property type="molecule type" value="Genomic_DNA"/>
</dbReference>
<dbReference type="RefSeq" id="WP_236699974.1">
    <property type="nucleotide sequence ID" value="NZ_BJON01000034.1"/>
</dbReference>
<organism evidence="1 2">
    <name type="scientific">Brevibacillus reuszeri</name>
    <dbReference type="NCBI Taxonomy" id="54915"/>
    <lineage>
        <taxon>Bacteria</taxon>
        <taxon>Bacillati</taxon>
        <taxon>Bacillota</taxon>
        <taxon>Bacilli</taxon>
        <taxon>Bacillales</taxon>
        <taxon>Paenibacillaceae</taxon>
        <taxon>Brevibacillus</taxon>
    </lineage>
</organism>
<dbReference type="Proteomes" id="UP000319578">
    <property type="component" value="Unassembled WGS sequence"/>
</dbReference>
<dbReference type="InterPro" id="IPR049253">
    <property type="entry name" value="DUF6886"/>
</dbReference>
<reference evidence="1 2" key="1">
    <citation type="submission" date="2019-06" db="EMBL/GenBank/DDBJ databases">
        <title>Whole genome shotgun sequence of Brevibacillus reuszeri NBRC 15719.</title>
        <authorList>
            <person name="Hosoyama A."/>
            <person name="Uohara A."/>
            <person name="Ohji S."/>
            <person name="Ichikawa N."/>
        </authorList>
    </citation>
    <scope>NUCLEOTIDE SEQUENCE [LARGE SCALE GENOMIC DNA]</scope>
    <source>
        <strain evidence="1 2">NBRC 15719</strain>
    </source>
</reference>
<proteinExistence type="predicted"/>
<comment type="caution">
    <text evidence="1">The sequence shown here is derived from an EMBL/GenBank/DDBJ whole genome shotgun (WGS) entry which is preliminary data.</text>
</comment>
<evidence type="ECO:0000313" key="2">
    <source>
        <dbReference type="Proteomes" id="UP000319578"/>
    </source>
</evidence>
<accession>A0ABQ0TXW8</accession>
<keyword evidence="2" id="KW-1185">Reference proteome</keyword>
<protein>
    <submittedName>
        <fullName evidence="1">Uncharacterized protein</fullName>
    </submittedName>
</protein>
<name>A0ABQ0TXW8_9BACL</name>
<evidence type="ECO:0000313" key="1">
    <source>
        <dbReference type="EMBL" id="GED72757.1"/>
    </source>
</evidence>
<sequence length="177" mass="20551">MFTIEDLFHYSEDPTITRFVPREHPSHPGLAPAVWAIAHMQAPMYYLPRDCPRIAFYQKPDSTEEDIQRFLGLSSASMVIAIENRWYPRLLDTRLYQYTFSSDTFYCLDKPAGYYLSHEAVEPIDVMPMGDLLAKLSQEDVELRMTPSLLPLRDALLTSSLHFSMIRMRNAQVEDVR</sequence>